<keyword evidence="3" id="KW-1185">Reference proteome</keyword>
<accession>A0A0F0L2F6</accession>
<dbReference type="PANTHER" id="PTHR43252:SF7">
    <property type="entry name" value="TRANSCRIPTIONAL REGULATOR YQJI"/>
    <property type="match status" value="1"/>
</dbReference>
<dbReference type="Proteomes" id="UP000033448">
    <property type="component" value="Unassembled WGS sequence"/>
</dbReference>
<evidence type="ECO:0000259" key="1">
    <source>
        <dbReference type="Pfam" id="PF03551"/>
    </source>
</evidence>
<dbReference type="RefSeq" id="WP_045249307.1">
    <property type="nucleotide sequence ID" value="NZ_JYIT01000055.1"/>
</dbReference>
<proteinExistence type="predicted"/>
<dbReference type="OrthoDB" id="9814826at2"/>
<gene>
    <name evidence="2" type="primary">yqjI_1</name>
    <name evidence="2" type="ORF">RL72_00569</name>
</gene>
<feature type="domain" description="Transcription regulator PadR N-terminal" evidence="1">
    <location>
        <begin position="15"/>
        <end position="83"/>
    </location>
</feature>
<dbReference type="PANTHER" id="PTHR43252">
    <property type="entry name" value="TRANSCRIPTIONAL REGULATOR YQJI"/>
    <property type="match status" value="1"/>
</dbReference>
<dbReference type="InterPro" id="IPR036390">
    <property type="entry name" value="WH_DNA-bd_sf"/>
</dbReference>
<evidence type="ECO:0000313" key="3">
    <source>
        <dbReference type="Proteomes" id="UP000033448"/>
    </source>
</evidence>
<dbReference type="EMBL" id="JYIT01000055">
    <property type="protein sequence ID" value="KJL27313.1"/>
    <property type="molecule type" value="Genomic_DNA"/>
</dbReference>
<organism evidence="2 3">
    <name type="scientific">Microbacterium azadirachtae</name>
    <dbReference type="NCBI Taxonomy" id="582680"/>
    <lineage>
        <taxon>Bacteria</taxon>
        <taxon>Bacillati</taxon>
        <taxon>Actinomycetota</taxon>
        <taxon>Actinomycetes</taxon>
        <taxon>Micrococcales</taxon>
        <taxon>Microbacteriaceae</taxon>
        <taxon>Microbacterium</taxon>
    </lineage>
</organism>
<name>A0A0F0L2F6_9MICO</name>
<sequence>MSPAVFSHGDLRLYLLALLAESPQHGYGIIQALTDRTGGTYTPSAGTIYPRLAKLEEEGLVTKTADGRTTIYAITDAGRAELAAREGDLQGIEAGLNDSVRLIANEVRQSVQEAMRSLRADLAAAAREERSGATASSYREATARADERIASREELRRADASINEFRARVRADLRTHVAKGGLLPAPVVSDLDAALDAAAHAVTSALAGLRS</sequence>
<dbReference type="InterPro" id="IPR036388">
    <property type="entry name" value="WH-like_DNA-bd_sf"/>
</dbReference>
<evidence type="ECO:0000313" key="2">
    <source>
        <dbReference type="EMBL" id="KJL27313.1"/>
    </source>
</evidence>
<dbReference type="CDD" id="cd00090">
    <property type="entry name" value="HTH_ARSR"/>
    <property type="match status" value="1"/>
</dbReference>
<dbReference type="SUPFAM" id="SSF46785">
    <property type="entry name" value="Winged helix' DNA-binding domain"/>
    <property type="match status" value="1"/>
</dbReference>
<protein>
    <submittedName>
        <fullName evidence="2">Transcriptional regulator YqjI</fullName>
    </submittedName>
</protein>
<comment type="caution">
    <text evidence="2">The sequence shown here is derived from an EMBL/GenBank/DDBJ whole genome shotgun (WGS) entry which is preliminary data.</text>
</comment>
<dbReference type="PATRIC" id="fig|582680.7.peg.587"/>
<dbReference type="Pfam" id="PF03551">
    <property type="entry name" value="PadR"/>
    <property type="match status" value="1"/>
</dbReference>
<dbReference type="AlphaFoldDB" id="A0A0F0L2F6"/>
<dbReference type="InterPro" id="IPR011991">
    <property type="entry name" value="ArsR-like_HTH"/>
</dbReference>
<reference evidence="2 3" key="1">
    <citation type="submission" date="2015-02" db="EMBL/GenBank/DDBJ databases">
        <title>Draft genome sequences of ten Microbacterium spp. with emphasis on heavy metal contaminated environments.</title>
        <authorList>
            <person name="Corretto E."/>
        </authorList>
    </citation>
    <scope>NUCLEOTIDE SEQUENCE [LARGE SCALE GENOMIC DNA]</scope>
    <source>
        <strain evidence="2 3">DSM 23848</strain>
    </source>
</reference>
<dbReference type="Gene3D" id="1.10.10.10">
    <property type="entry name" value="Winged helix-like DNA-binding domain superfamily/Winged helix DNA-binding domain"/>
    <property type="match status" value="1"/>
</dbReference>
<dbReference type="InterPro" id="IPR005149">
    <property type="entry name" value="Tscrpt_reg_PadR_N"/>
</dbReference>